<dbReference type="InterPro" id="IPR053195">
    <property type="entry name" value="Bax-like"/>
</dbReference>
<dbReference type="GO" id="GO:0004040">
    <property type="term" value="F:amidase activity"/>
    <property type="evidence" value="ECO:0007669"/>
    <property type="project" value="InterPro"/>
</dbReference>
<dbReference type="Proteomes" id="UP000247465">
    <property type="component" value="Chromosome"/>
</dbReference>
<sequence length="73" mass="7814">MRLLTRVDIIPPSLTLAQAANESGSGVSRFAVIGNNLFGFWCHAPGCGIISDNRDVGATHEVKKYKDVPACVK</sequence>
<evidence type="ECO:0000313" key="3">
    <source>
        <dbReference type="Proteomes" id="UP000247465"/>
    </source>
</evidence>
<reference evidence="2 3" key="1">
    <citation type="submission" date="2018-06" db="EMBL/GenBank/DDBJ databases">
        <title>Draft Genome Sequence of a Novel Marine Bacterium Related to the Verrucomicrobia.</title>
        <authorList>
            <person name="Vosseberg J."/>
            <person name="Martijn J."/>
            <person name="Ettema T.J.G."/>
        </authorList>
    </citation>
    <scope>NUCLEOTIDE SEQUENCE [LARGE SCALE GENOMIC DNA]</scope>
    <source>
        <strain evidence="2">TARA_B100001123</strain>
    </source>
</reference>
<dbReference type="InterPro" id="IPR002901">
    <property type="entry name" value="MGlyc_endo_b_GlcNAc-like_dom"/>
</dbReference>
<evidence type="ECO:0000259" key="1">
    <source>
        <dbReference type="Pfam" id="PF01832"/>
    </source>
</evidence>
<organism evidence="2 3">
    <name type="scientific">Candidatus Moanibacter tarae</name>
    <dbReference type="NCBI Taxonomy" id="2200854"/>
    <lineage>
        <taxon>Bacteria</taxon>
        <taxon>Pseudomonadati</taxon>
        <taxon>Verrucomicrobiota</taxon>
        <taxon>Opitutia</taxon>
        <taxon>Puniceicoccales</taxon>
        <taxon>Puniceicoccales incertae sedis</taxon>
        <taxon>Candidatus Moanibacter</taxon>
    </lineage>
</organism>
<dbReference type="AlphaFoldDB" id="A0A2Z4ANV4"/>
<protein>
    <recommendedName>
        <fullName evidence="1">Mannosyl-glycoprotein endo-beta-N-acetylglucosamidase-like domain-containing protein</fullName>
    </recommendedName>
</protein>
<dbReference type="PANTHER" id="PTHR40572:SF1">
    <property type="entry name" value="PROTEIN BAX"/>
    <property type="match status" value="1"/>
</dbReference>
<accession>A0A2Z4ANV4</accession>
<name>A0A2Z4ANV4_9BACT</name>
<gene>
    <name evidence="2" type="ORF">DF168_00453</name>
</gene>
<dbReference type="PANTHER" id="PTHR40572">
    <property type="entry name" value="PROTEIN BAX"/>
    <property type="match status" value="1"/>
</dbReference>
<feature type="domain" description="Mannosyl-glycoprotein endo-beta-N-acetylglucosamidase-like" evidence="1">
    <location>
        <begin position="10"/>
        <end position="72"/>
    </location>
</feature>
<evidence type="ECO:0000313" key="2">
    <source>
        <dbReference type="EMBL" id="AWT59272.1"/>
    </source>
</evidence>
<dbReference type="EMBL" id="CP029803">
    <property type="protein sequence ID" value="AWT59272.1"/>
    <property type="molecule type" value="Genomic_DNA"/>
</dbReference>
<dbReference type="Gene3D" id="1.10.530.10">
    <property type="match status" value="1"/>
</dbReference>
<dbReference type="KEGG" id="mtar:DF168_00453"/>
<dbReference type="Pfam" id="PF01832">
    <property type="entry name" value="Glucosaminidase"/>
    <property type="match status" value="1"/>
</dbReference>
<proteinExistence type="predicted"/>